<dbReference type="Gene3D" id="3.40.50.2300">
    <property type="match status" value="1"/>
</dbReference>
<dbReference type="Gene3D" id="2.170.260.10">
    <property type="entry name" value="paz domain"/>
    <property type="match status" value="1"/>
</dbReference>
<evidence type="ECO:0000313" key="4">
    <source>
        <dbReference type="Proteomes" id="UP000800094"/>
    </source>
</evidence>
<gene>
    <name evidence="3" type="ORF">BU26DRAFT_584945</name>
</gene>
<dbReference type="GO" id="GO:0003723">
    <property type="term" value="F:RNA binding"/>
    <property type="evidence" value="ECO:0007669"/>
    <property type="project" value="InterPro"/>
</dbReference>
<name>A0A6A6HWA8_9PLEO</name>
<keyword evidence="4" id="KW-1185">Reference proteome</keyword>
<dbReference type="GeneID" id="54587951"/>
<dbReference type="InterPro" id="IPR036397">
    <property type="entry name" value="RNaseH_sf"/>
</dbReference>
<dbReference type="InterPro" id="IPR032472">
    <property type="entry name" value="ArgoL2"/>
</dbReference>
<protein>
    <submittedName>
        <fullName evidence="3">Piwi-domain-containing protein</fullName>
    </submittedName>
</protein>
<feature type="region of interest" description="Disordered" evidence="1">
    <location>
        <begin position="1"/>
        <end position="55"/>
    </location>
</feature>
<dbReference type="InterPro" id="IPR036085">
    <property type="entry name" value="PAZ_dom_sf"/>
</dbReference>
<feature type="region of interest" description="Disordered" evidence="1">
    <location>
        <begin position="949"/>
        <end position="975"/>
    </location>
</feature>
<dbReference type="SUPFAM" id="SSF53098">
    <property type="entry name" value="Ribonuclease H-like"/>
    <property type="match status" value="1"/>
</dbReference>
<dbReference type="AlphaFoldDB" id="A0A6A6HWA8"/>
<dbReference type="CDD" id="cd04657">
    <property type="entry name" value="Piwi_ago-like"/>
    <property type="match status" value="1"/>
</dbReference>
<dbReference type="SUPFAM" id="SSF101690">
    <property type="entry name" value="PAZ domain"/>
    <property type="match status" value="1"/>
</dbReference>
<dbReference type="Pfam" id="PF16487">
    <property type="entry name" value="ArgoMid"/>
    <property type="match status" value="1"/>
</dbReference>
<dbReference type="OrthoDB" id="10252740at2759"/>
<evidence type="ECO:0000256" key="1">
    <source>
        <dbReference type="SAM" id="MobiDB-lite"/>
    </source>
</evidence>
<dbReference type="InterPro" id="IPR003100">
    <property type="entry name" value="PAZ_dom"/>
</dbReference>
<evidence type="ECO:0000259" key="2">
    <source>
        <dbReference type="PROSITE" id="PS50822"/>
    </source>
</evidence>
<dbReference type="InterPro" id="IPR012337">
    <property type="entry name" value="RNaseH-like_sf"/>
</dbReference>
<proteinExistence type="predicted"/>
<dbReference type="InterPro" id="IPR045246">
    <property type="entry name" value="Piwi_ago-like"/>
</dbReference>
<dbReference type="Proteomes" id="UP000800094">
    <property type="component" value="Unassembled WGS sequence"/>
</dbReference>
<feature type="compositionally biased region" description="Low complexity" evidence="1">
    <location>
        <begin position="16"/>
        <end position="26"/>
    </location>
</feature>
<dbReference type="Pfam" id="PF16486">
    <property type="entry name" value="ArgoN"/>
    <property type="match status" value="1"/>
</dbReference>
<dbReference type="EMBL" id="ML987209">
    <property type="protein sequence ID" value="KAF2242048.1"/>
    <property type="molecule type" value="Genomic_DNA"/>
</dbReference>
<dbReference type="Pfam" id="PF02171">
    <property type="entry name" value="Piwi"/>
    <property type="match status" value="1"/>
</dbReference>
<dbReference type="InterPro" id="IPR032474">
    <property type="entry name" value="Argonaute_N"/>
</dbReference>
<dbReference type="PANTHER" id="PTHR22891">
    <property type="entry name" value="EUKARYOTIC TRANSLATION INITIATION FACTOR 2C"/>
    <property type="match status" value="1"/>
</dbReference>
<organism evidence="3 4">
    <name type="scientific">Trematosphaeria pertusa</name>
    <dbReference type="NCBI Taxonomy" id="390896"/>
    <lineage>
        <taxon>Eukaryota</taxon>
        <taxon>Fungi</taxon>
        <taxon>Dikarya</taxon>
        <taxon>Ascomycota</taxon>
        <taxon>Pezizomycotina</taxon>
        <taxon>Dothideomycetes</taxon>
        <taxon>Pleosporomycetidae</taxon>
        <taxon>Pleosporales</taxon>
        <taxon>Massarineae</taxon>
        <taxon>Trematosphaeriaceae</taxon>
        <taxon>Trematosphaeria</taxon>
    </lineage>
</organism>
<dbReference type="RefSeq" id="XP_033677052.1">
    <property type="nucleotide sequence ID" value="XM_033834621.1"/>
</dbReference>
<evidence type="ECO:0000313" key="3">
    <source>
        <dbReference type="EMBL" id="KAF2242048.1"/>
    </source>
</evidence>
<dbReference type="Pfam" id="PF02170">
    <property type="entry name" value="PAZ"/>
    <property type="match status" value="1"/>
</dbReference>
<dbReference type="SMART" id="SM01163">
    <property type="entry name" value="DUF1785"/>
    <property type="match status" value="1"/>
</dbReference>
<sequence length="998" mass="111885">MGGPPKRRAQAEKKSSGSSGDSSSASRDPTQRSTPKSIPRLDGNRDPLISGPHRVPTEYSKVTDLKNISEFLGLAGWYTARGDLYQFRNFDVDTNTWKITIPDSLPQRPAKFNSNGREISVTLNTFNVVQAPNTVVHQYDVAWGGDTDATKRVLIKKIWHSNAVKAALGEPTNLWVYDGNKLAWSGKRLDRDETRITVDLDEEQGRPQNGGRSGKGNKHTIFLKWTRQVDFNHLRAFLDGQASWSPDCIDTINFLDHVMREGPSQKYTQIKKSFFQRGEQRFDLGGGIEAFKGVFASLRPVLNEKFQKTLSVNVDVANGTFWRAQELTRAIGQVFNCGPPQFQQRFRDAKRDWKHSQLKKDLRRFKRVGVTAFHVKEKETQWTIDEFVGMDATEAMFPDPDDRRPGVPPTQLRQISVHKYFQTKYGLNCTSNLPVVKMTKKIRGGAVYLPMDWLKIDPNQRYNTKLSDVQTSAMIKFAVTLPKDRWAAVMHGVRLLNWDKDDYLSHYGLKIAPNATKVKARVLPSPSVQFGQGSRQATVDPKDLVQGRWRLDGRKFALPNNERPIKAWGVCVIQGRGAVAQPQVENFVENFVKIYESHGGQIMSHPKFGKKPWMGPGNLADGGELVAKAFNATGNRYQMRPSFMIFIVNDRNVDVYRRIKKSCDIRFGVASQVLQSKHVMGSSPQYISNVCMKVNAKLGGATCVAKSTTLPKIAPKSSSIPTMVVGADVSHPAPGAASGEAASFAAITVSADSLFARYWADVQTNGNRVEMVTTNNIDEHFGPMAKNWMQRVGKGLPPARVLYIRDGVSEGQYAAVLEEEVRDMKECFKKIGCKQEPKFTVVIAGKRHHIRFFPDQGDRNKNPLPGTLVETGCTHPFEFDFYLCSHVAIKGTARPIHYQCILNEGNWEAAELQQFIFEHSYQYIRSTTPVSLHPAVYYAHLAADRSRAHVNDTPVSSGKKEAKAEQRSSTGSSKNQVEIAPLQAISNVMGLKEVMWYV</sequence>
<feature type="compositionally biased region" description="Polar residues" evidence="1">
    <location>
        <begin position="27"/>
        <end position="36"/>
    </location>
</feature>
<dbReference type="InterPro" id="IPR014811">
    <property type="entry name" value="ArgoL1"/>
</dbReference>
<reference evidence="3" key="1">
    <citation type="journal article" date="2020" name="Stud. Mycol.">
        <title>101 Dothideomycetes genomes: a test case for predicting lifestyles and emergence of pathogens.</title>
        <authorList>
            <person name="Haridas S."/>
            <person name="Albert R."/>
            <person name="Binder M."/>
            <person name="Bloem J."/>
            <person name="Labutti K."/>
            <person name="Salamov A."/>
            <person name="Andreopoulos B."/>
            <person name="Baker S."/>
            <person name="Barry K."/>
            <person name="Bills G."/>
            <person name="Bluhm B."/>
            <person name="Cannon C."/>
            <person name="Castanera R."/>
            <person name="Culley D."/>
            <person name="Daum C."/>
            <person name="Ezra D."/>
            <person name="Gonzalez J."/>
            <person name="Henrissat B."/>
            <person name="Kuo A."/>
            <person name="Liang C."/>
            <person name="Lipzen A."/>
            <person name="Lutzoni F."/>
            <person name="Magnuson J."/>
            <person name="Mondo S."/>
            <person name="Nolan M."/>
            <person name="Ohm R."/>
            <person name="Pangilinan J."/>
            <person name="Park H.-J."/>
            <person name="Ramirez L."/>
            <person name="Alfaro M."/>
            <person name="Sun H."/>
            <person name="Tritt A."/>
            <person name="Yoshinaga Y."/>
            <person name="Zwiers L.-H."/>
            <person name="Turgeon B."/>
            <person name="Goodwin S."/>
            <person name="Spatafora J."/>
            <person name="Crous P."/>
            <person name="Grigoriev I."/>
        </authorList>
    </citation>
    <scope>NUCLEOTIDE SEQUENCE</scope>
    <source>
        <strain evidence="3">CBS 122368</strain>
    </source>
</reference>
<dbReference type="SMART" id="SM00950">
    <property type="entry name" value="Piwi"/>
    <property type="match status" value="1"/>
</dbReference>
<accession>A0A6A6HWA8</accession>
<dbReference type="InterPro" id="IPR003165">
    <property type="entry name" value="Piwi"/>
</dbReference>
<dbReference type="PROSITE" id="PS50822">
    <property type="entry name" value="PIWI"/>
    <property type="match status" value="1"/>
</dbReference>
<dbReference type="Pfam" id="PF16488">
    <property type="entry name" value="ArgoL2"/>
    <property type="match status" value="1"/>
</dbReference>
<dbReference type="Gene3D" id="3.30.420.10">
    <property type="entry name" value="Ribonuclease H-like superfamily/Ribonuclease H"/>
    <property type="match status" value="1"/>
</dbReference>
<feature type="domain" description="Piwi" evidence="2">
    <location>
        <begin position="643"/>
        <end position="951"/>
    </location>
</feature>
<dbReference type="InterPro" id="IPR032473">
    <property type="entry name" value="Argonaute_Mid_dom"/>
</dbReference>
<dbReference type="Pfam" id="PF08699">
    <property type="entry name" value="ArgoL1"/>
    <property type="match status" value="1"/>
</dbReference>